<dbReference type="KEGG" id="mhe:MHC_01525"/>
<protein>
    <submittedName>
        <fullName evidence="1">Uncharacterized protein</fullName>
    </submittedName>
</protein>
<proteinExistence type="predicted"/>
<accession>H6N699</accession>
<gene>
    <name evidence="1" type="ordered locus">MHC_01525</name>
</gene>
<evidence type="ECO:0000313" key="2">
    <source>
        <dbReference type="Proteomes" id="UP000009135"/>
    </source>
</evidence>
<reference evidence="1 2" key="1">
    <citation type="journal article" date="2012" name="J. Bacteriol.">
        <title>Complete genome sequence of Mycoplasma haemocanis strain Illinois.</title>
        <authorList>
            <person name="do Nascimento N.C."/>
            <person name="Guimaraes A.M."/>
            <person name="Santos A.P."/>
            <person name="Sanmiguel P.J."/>
            <person name="Messick J.B."/>
        </authorList>
    </citation>
    <scope>NUCLEOTIDE SEQUENCE [LARGE SCALE GENOMIC DNA]</scope>
    <source>
        <strain evidence="1 2">Illinois</strain>
    </source>
</reference>
<sequence length="203" mass="22928">MNKFLPIMGVTGVGVTGIGVAWASGVFSKDKAIKNKLKAEKYELLSTSNSEHWDKILESYKKSENHWKLSDKKIENISQLQGVCKSSVESNYSDAIYKAITKWCVVPRTAENLLEDSVSMLGVDDTKTDDKANWKHNVDAYLKTKTTGTTYALKDVTFTDNQEDENTKKLKTGCKARRNKFTYDVDLDDSIAEIKKWCLIKPN</sequence>
<evidence type="ECO:0000313" key="1">
    <source>
        <dbReference type="EMBL" id="AEW45171.1"/>
    </source>
</evidence>
<dbReference type="EMBL" id="CP003199">
    <property type="protein sequence ID" value="AEW45171.1"/>
    <property type="molecule type" value="Genomic_DNA"/>
</dbReference>
<dbReference type="AlphaFoldDB" id="H6N699"/>
<name>H6N699_MYCHN</name>
<organism evidence="1 2">
    <name type="scientific">Mycoplasma haemocanis (strain Illinois)</name>
    <dbReference type="NCBI Taxonomy" id="1111676"/>
    <lineage>
        <taxon>Bacteria</taxon>
        <taxon>Bacillati</taxon>
        <taxon>Mycoplasmatota</taxon>
        <taxon>Mollicutes</taxon>
        <taxon>Mycoplasmataceae</taxon>
        <taxon>Mycoplasma</taxon>
    </lineage>
</organism>
<dbReference type="HOGENOM" id="CLU_098620_3_0_14"/>
<dbReference type="OrthoDB" id="9824652at2"/>
<dbReference type="Proteomes" id="UP000009135">
    <property type="component" value="Chromosome"/>
</dbReference>
<keyword evidence="2" id="KW-1185">Reference proteome</keyword>
<dbReference type="STRING" id="1111676.MHC_01525"/>